<organism evidence="2 3">
    <name type="scientific">Allocoleopsis franciscana PCC 7113</name>
    <dbReference type="NCBI Taxonomy" id="1173027"/>
    <lineage>
        <taxon>Bacteria</taxon>
        <taxon>Bacillati</taxon>
        <taxon>Cyanobacteriota</taxon>
        <taxon>Cyanophyceae</taxon>
        <taxon>Coleofasciculales</taxon>
        <taxon>Coleofasciculaceae</taxon>
        <taxon>Allocoleopsis</taxon>
        <taxon>Allocoleopsis franciscana</taxon>
    </lineage>
</organism>
<accession>K9W7E0</accession>
<evidence type="ECO:0000313" key="3">
    <source>
        <dbReference type="Proteomes" id="UP000010471"/>
    </source>
</evidence>
<feature type="region of interest" description="Disordered" evidence="1">
    <location>
        <begin position="82"/>
        <end position="135"/>
    </location>
</feature>
<evidence type="ECO:0008006" key="4">
    <source>
        <dbReference type="Google" id="ProtNLM"/>
    </source>
</evidence>
<reference evidence="2 3" key="1">
    <citation type="submission" date="2012-06" db="EMBL/GenBank/DDBJ databases">
        <title>Finished chromosome of genome of Microcoleus sp. PCC 7113.</title>
        <authorList>
            <consortium name="US DOE Joint Genome Institute"/>
            <person name="Gugger M."/>
            <person name="Coursin T."/>
            <person name="Rippka R."/>
            <person name="Tandeau De Marsac N."/>
            <person name="Huntemann M."/>
            <person name="Wei C.-L."/>
            <person name="Han J."/>
            <person name="Detter J.C."/>
            <person name="Han C."/>
            <person name="Tapia R."/>
            <person name="Chen A."/>
            <person name="Kyrpides N."/>
            <person name="Mavromatis K."/>
            <person name="Markowitz V."/>
            <person name="Szeto E."/>
            <person name="Ivanova N."/>
            <person name="Pagani I."/>
            <person name="Pati A."/>
            <person name="Goodwin L."/>
            <person name="Nordberg H.P."/>
            <person name="Cantor M.N."/>
            <person name="Hua S.X."/>
            <person name="Woyke T."/>
            <person name="Kerfeld C.A."/>
        </authorList>
    </citation>
    <scope>NUCLEOTIDE SEQUENCE [LARGE SCALE GENOMIC DNA]</scope>
    <source>
        <strain evidence="2 3">PCC 7113</strain>
    </source>
</reference>
<dbReference type="RefSeq" id="WP_015180287.1">
    <property type="nucleotide sequence ID" value="NC_019738.1"/>
</dbReference>
<dbReference type="STRING" id="1173027.Mic7113_0188"/>
<dbReference type="OrthoDB" id="467587at2"/>
<evidence type="ECO:0000256" key="1">
    <source>
        <dbReference type="SAM" id="MobiDB-lite"/>
    </source>
</evidence>
<feature type="compositionally biased region" description="Polar residues" evidence="1">
    <location>
        <begin position="120"/>
        <end position="133"/>
    </location>
</feature>
<name>K9W7E0_9CYAN</name>
<feature type="compositionally biased region" description="Basic and acidic residues" evidence="1">
    <location>
        <begin position="82"/>
        <end position="102"/>
    </location>
</feature>
<feature type="compositionally biased region" description="Low complexity" evidence="1">
    <location>
        <begin position="106"/>
        <end position="115"/>
    </location>
</feature>
<sequence>MKLNSTVALTLILLAMMLGAGFVSSMWGFTLGHEALKGVTQPDVRPIKDIADKQKAVPGKEGLAILREEDILTKVNEYIKNSGKDAKPENKNNSKPEDKDEQANNSSSSAPDSQPSPEPTFTQASFASANPNLNLPIKSEDRGVMLELRSATQQGGSLLLNVTLKNQGANAVRFLYSFLNVTDEQGRALSAITEGLPGELPPDGQEYSGTVSIPSALIDNAQKLSLTLTDYPDQRLQLKMSEIPVAR</sequence>
<dbReference type="EMBL" id="CP003630">
    <property type="protein sequence ID" value="AFZ16123.1"/>
    <property type="molecule type" value="Genomic_DNA"/>
</dbReference>
<dbReference type="HOGENOM" id="CLU_107612_0_0_3"/>
<dbReference type="Proteomes" id="UP000010471">
    <property type="component" value="Chromosome"/>
</dbReference>
<dbReference type="AlphaFoldDB" id="K9W7E0"/>
<protein>
    <recommendedName>
        <fullName evidence="4">DUF4352 domain-containing protein</fullName>
    </recommendedName>
</protein>
<gene>
    <name evidence="2" type="ORF">Mic7113_0188</name>
</gene>
<keyword evidence="3" id="KW-1185">Reference proteome</keyword>
<dbReference type="KEGG" id="mic:Mic7113_0188"/>
<dbReference type="eggNOG" id="ENOG502ZFJQ">
    <property type="taxonomic scope" value="Bacteria"/>
</dbReference>
<dbReference type="PATRIC" id="fig|1173027.3.peg.203"/>
<proteinExistence type="predicted"/>
<evidence type="ECO:0000313" key="2">
    <source>
        <dbReference type="EMBL" id="AFZ16123.1"/>
    </source>
</evidence>